<sequence>MTMHSKFEVLFPAYCVHQYCAPVSAHLDGTVPESISDASRNVPYEDPWADLQQPSGEVAS</sequence>
<evidence type="ECO:0000313" key="2">
    <source>
        <dbReference type="EMBL" id="OCT41678.1"/>
    </source>
</evidence>
<comment type="caution">
    <text evidence="2">The sequence shown here is derived from an EMBL/GenBank/DDBJ whole genome shotgun (WGS) entry which is preliminary data.</text>
</comment>
<gene>
    <name evidence="2" type="ORF">L860_15385</name>
</gene>
<evidence type="ECO:0000256" key="1">
    <source>
        <dbReference type="SAM" id="MobiDB-lite"/>
    </source>
</evidence>
<reference evidence="2" key="1">
    <citation type="submission" date="2014-05" db="EMBL/GenBank/DDBJ databases">
        <authorList>
            <person name="Jahns A.C."/>
            <person name="Eilers H."/>
            <person name="Alexeyev O.A."/>
        </authorList>
    </citation>
    <scope>NUCLEOTIDE SEQUENCE [LARGE SCALE GENOMIC DNA]</scope>
    <source>
        <strain evidence="2">DSM 20700</strain>
    </source>
</reference>
<name>A0A9X5LR80_9ACTN</name>
<feature type="region of interest" description="Disordered" evidence="1">
    <location>
        <begin position="38"/>
        <end position="60"/>
    </location>
</feature>
<organism evidence="2">
    <name type="scientific">Cutibacterium granulosum DSM 20700</name>
    <dbReference type="NCBI Taxonomy" id="1160719"/>
    <lineage>
        <taxon>Bacteria</taxon>
        <taxon>Bacillati</taxon>
        <taxon>Actinomycetota</taxon>
        <taxon>Actinomycetes</taxon>
        <taxon>Propionibacteriales</taxon>
        <taxon>Propionibacteriaceae</taxon>
        <taxon>Cutibacterium</taxon>
    </lineage>
</organism>
<dbReference type="EMBL" id="JNBU01000121">
    <property type="protein sequence ID" value="OCT41678.1"/>
    <property type="molecule type" value="Genomic_DNA"/>
</dbReference>
<dbReference type="AlphaFoldDB" id="A0A9X5LR80"/>
<proteinExistence type="predicted"/>
<protein>
    <submittedName>
        <fullName evidence="2">Uncharacterized protein</fullName>
    </submittedName>
</protein>
<accession>A0A9X5LR80</accession>